<keyword evidence="2" id="KW-0472">Membrane</keyword>
<comment type="caution">
    <text evidence="3">The sequence shown here is derived from an EMBL/GenBank/DDBJ whole genome shotgun (WGS) entry which is preliminary data.</text>
</comment>
<dbReference type="RefSeq" id="WP_039368707.1">
    <property type="nucleotide sequence ID" value="NZ_PGEZ01000001.1"/>
</dbReference>
<evidence type="ECO:0000256" key="2">
    <source>
        <dbReference type="SAM" id="Phobius"/>
    </source>
</evidence>
<dbReference type="Pfam" id="PF11241">
    <property type="entry name" value="DUF3043"/>
    <property type="match status" value="1"/>
</dbReference>
<dbReference type="Proteomes" id="UP000230842">
    <property type="component" value="Unassembled WGS sequence"/>
</dbReference>
<evidence type="ECO:0000256" key="1">
    <source>
        <dbReference type="SAM" id="MobiDB-lite"/>
    </source>
</evidence>
<gene>
    <name evidence="3" type="ORF">CLV56_0290</name>
</gene>
<evidence type="ECO:0008006" key="5">
    <source>
        <dbReference type="Google" id="ProtNLM"/>
    </source>
</evidence>
<feature type="region of interest" description="Disordered" evidence="1">
    <location>
        <begin position="1"/>
        <end position="78"/>
    </location>
</feature>
<accession>A0A0B2B358</accession>
<evidence type="ECO:0000313" key="3">
    <source>
        <dbReference type="EMBL" id="PJJ56086.1"/>
    </source>
</evidence>
<feature type="compositionally biased region" description="Basic and acidic residues" evidence="1">
    <location>
        <begin position="44"/>
        <end position="62"/>
    </location>
</feature>
<reference evidence="3 4" key="1">
    <citation type="submission" date="2017-11" db="EMBL/GenBank/DDBJ databases">
        <title>Genomic Encyclopedia of Archaeal and Bacterial Type Strains, Phase II (KMG-II): From Individual Species to Whole Genera.</title>
        <authorList>
            <person name="Goeker M."/>
        </authorList>
    </citation>
    <scope>NUCLEOTIDE SEQUENCE [LARGE SCALE GENOMIC DNA]</scope>
    <source>
        <strain evidence="3 4">DSM 27763</strain>
    </source>
</reference>
<protein>
    <recommendedName>
        <fullName evidence="5">DUF3043 family protein</fullName>
    </recommendedName>
</protein>
<dbReference type="InterPro" id="IPR021403">
    <property type="entry name" value="DUF3043"/>
</dbReference>
<organism evidence="3 4">
    <name type="scientific">Mumia flava</name>
    <dbReference type="NCBI Taxonomy" id="1348852"/>
    <lineage>
        <taxon>Bacteria</taxon>
        <taxon>Bacillati</taxon>
        <taxon>Actinomycetota</taxon>
        <taxon>Actinomycetes</taxon>
        <taxon>Propionibacteriales</taxon>
        <taxon>Nocardioidaceae</taxon>
        <taxon>Mumia</taxon>
    </lineage>
</organism>
<dbReference type="EMBL" id="PGEZ01000001">
    <property type="protein sequence ID" value="PJJ56086.1"/>
    <property type="molecule type" value="Genomic_DNA"/>
</dbReference>
<name>A0A0B2B358_9ACTN</name>
<keyword evidence="2" id="KW-0812">Transmembrane</keyword>
<feature type="transmembrane region" description="Helical" evidence="2">
    <location>
        <begin position="100"/>
        <end position="118"/>
    </location>
</feature>
<feature type="transmembrane region" description="Helical" evidence="2">
    <location>
        <begin position="124"/>
        <end position="142"/>
    </location>
</feature>
<evidence type="ECO:0000313" key="4">
    <source>
        <dbReference type="Proteomes" id="UP000230842"/>
    </source>
</evidence>
<dbReference type="OrthoDB" id="5194448at2"/>
<sequence length="188" mass="21139">MFRRNDKSAAEPIPEPKAGGKGRPTPTRKEAEAARKAALKSPGSRKEQAKADRARRSAERGKIRQAMETGDDRYLPARDRGPVRRFVRDTVDSRRNLGEYLMPVLVVILLMSLVPAAWAVSTIYTLWLVAIVGTVIDSFVLVRKVKRGVRERFPDASTKGLTAYALLRSTQIRRLRLPKPQVRHGDKI</sequence>
<keyword evidence="4" id="KW-1185">Reference proteome</keyword>
<dbReference type="AlphaFoldDB" id="A0A0B2B358"/>
<proteinExistence type="predicted"/>
<keyword evidence="2" id="KW-1133">Transmembrane helix</keyword>